<evidence type="ECO:0000313" key="1">
    <source>
        <dbReference type="EMBL" id="GAA5501047.1"/>
    </source>
</evidence>
<dbReference type="EMBL" id="BAABRN010000006">
    <property type="protein sequence ID" value="GAA5501047.1"/>
    <property type="molecule type" value="Genomic_DNA"/>
</dbReference>
<reference evidence="1 2" key="1">
    <citation type="submission" date="2024-02" db="EMBL/GenBank/DDBJ databases">
        <title>Deinococcus xinjiangensis NBRC 107630.</title>
        <authorList>
            <person name="Ichikawa N."/>
            <person name="Katano-Makiyama Y."/>
            <person name="Hidaka K."/>
        </authorList>
    </citation>
    <scope>NUCLEOTIDE SEQUENCE [LARGE SCALE GENOMIC DNA]</scope>
    <source>
        <strain evidence="1 2">NBRC 107630</strain>
    </source>
</reference>
<organism evidence="1 2">
    <name type="scientific">Deinococcus xinjiangensis</name>
    <dbReference type="NCBI Taxonomy" id="457454"/>
    <lineage>
        <taxon>Bacteria</taxon>
        <taxon>Thermotogati</taxon>
        <taxon>Deinococcota</taxon>
        <taxon>Deinococci</taxon>
        <taxon>Deinococcales</taxon>
        <taxon>Deinococcaceae</taxon>
        <taxon>Deinococcus</taxon>
    </lineage>
</organism>
<protein>
    <submittedName>
        <fullName evidence="1">Uncharacterized protein</fullName>
    </submittedName>
</protein>
<name>A0ABP9V6Z2_9DEIO</name>
<keyword evidence="2" id="KW-1185">Reference proteome</keyword>
<dbReference type="Proteomes" id="UP001458946">
    <property type="component" value="Unassembled WGS sequence"/>
</dbReference>
<dbReference type="InterPro" id="IPR027417">
    <property type="entry name" value="P-loop_NTPase"/>
</dbReference>
<dbReference type="PANTHER" id="PTHR20953:SF3">
    <property type="entry name" value="P-LOOP CONTAINING NUCLEOSIDE TRIPHOSPHATE HYDROLASES SUPERFAMILY PROTEIN"/>
    <property type="match status" value="1"/>
</dbReference>
<evidence type="ECO:0000313" key="2">
    <source>
        <dbReference type="Proteomes" id="UP001458946"/>
    </source>
</evidence>
<proteinExistence type="predicted"/>
<dbReference type="SUPFAM" id="SSF52540">
    <property type="entry name" value="P-loop containing nucleoside triphosphate hydrolases"/>
    <property type="match status" value="1"/>
</dbReference>
<accession>A0ABP9V6Z2</accession>
<sequence length="307" mass="33585">MSMVMDLTTRAEYEAILGVMRPHVGRYLEPHIHLVDDISLDVGQELGALVDGLSVTYPVVIEPQDIEHLIVRVGSPRDDGRIGFSGMLHRISLATNAGKEYTTAALRVGRYLIGVAECMRPAIERANGICIVGGPFKGKTATLRDVWRIRVERRGKFITAADTSDELFGTGVKPHACIGAGRRVSVGETGRQRAMIAYVLQNNSPRELLTDEIGPRDDVPLVVEYANKGVMFDATLHALNAGQAFNNLTYRPLWGLGPNKEIIGTPIFSLIIEVIDKGVYRVIEDVPAAIQSWLSGEEVQGQMVRAA</sequence>
<dbReference type="PANTHER" id="PTHR20953">
    <property type="entry name" value="KINASE-RELATED"/>
    <property type="match status" value="1"/>
</dbReference>
<dbReference type="Gene3D" id="3.40.50.300">
    <property type="entry name" value="P-loop containing nucleotide triphosphate hydrolases"/>
    <property type="match status" value="1"/>
</dbReference>
<comment type="caution">
    <text evidence="1">The sequence shown here is derived from an EMBL/GenBank/DDBJ whole genome shotgun (WGS) entry which is preliminary data.</text>
</comment>
<gene>
    <name evidence="1" type="ORF">Dxin01_00778</name>
</gene>